<dbReference type="AlphaFoldDB" id="A0A9W6YJ80"/>
<evidence type="ECO:0000256" key="1">
    <source>
        <dbReference type="ARBA" id="ARBA00004123"/>
    </source>
</evidence>
<dbReference type="Proteomes" id="UP001165083">
    <property type="component" value="Unassembled WGS sequence"/>
</dbReference>
<dbReference type="Pfam" id="PF08154">
    <property type="entry name" value="NLE"/>
    <property type="match status" value="1"/>
</dbReference>
<gene>
    <name evidence="5" type="ORF">Plil01_001818500</name>
</gene>
<keyword evidence="3" id="KW-0677">Repeat</keyword>
<name>A0A9W6YJ80_9STRA</name>
<dbReference type="GO" id="GO:0005634">
    <property type="term" value="C:nucleus"/>
    <property type="evidence" value="ECO:0007669"/>
    <property type="project" value="UniProtKB-SubCell"/>
</dbReference>
<dbReference type="EMBL" id="BSXW01012479">
    <property type="protein sequence ID" value="GMF65540.1"/>
    <property type="molecule type" value="Genomic_DNA"/>
</dbReference>
<evidence type="ECO:0000259" key="4">
    <source>
        <dbReference type="Pfam" id="PF08154"/>
    </source>
</evidence>
<evidence type="ECO:0000256" key="3">
    <source>
        <dbReference type="ARBA" id="ARBA00022737"/>
    </source>
</evidence>
<dbReference type="InterPro" id="IPR012972">
    <property type="entry name" value="NLE"/>
</dbReference>
<evidence type="ECO:0000313" key="5">
    <source>
        <dbReference type="EMBL" id="GMF65540.1"/>
    </source>
</evidence>
<feature type="domain" description="NLE" evidence="4">
    <location>
        <begin position="6"/>
        <end position="54"/>
    </location>
</feature>
<comment type="caution">
    <text evidence="5">The sequence shown here is derived from an EMBL/GenBank/DDBJ whole genome shotgun (WGS) entry which is preliminary data.</text>
</comment>
<protein>
    <submittedName>
        <fullName evidence="5">Unnamed protein product</fullName>
    </submittedName>
</protein>
<keyword evidence="2" id="KW-0853">WD repeat</keyword>
<evidence type="ECO:0000313" key="6">
    <source>
        <dbReference type="Proteomes" id="UP001165083"/>
    </source>
</evidence>
<reference evidence="5" key="1">
    <citation type="submission" date="2023-04" db="EMBL/GenBank/DDBJ databases">
        <title>Phytophthora lilii NBRC 32176.</title>
        <authorList>
            <person name="Ichikawa N."/>
            <person name="Sato H."/>
            <person name="Tonouchi N."/>
        </authorList>
    </citation>
    <scope>NUCLEOTIDE SEQUENCE</scope>
    <source>
        <strain evidence="5">NBRC 32176</strain>
    </source>
</reference>
<accession>A0A9W6YJ80</accession>
<keyword evidence="6" id="KW-1185">Reference proteome</keyword>
<evidence type="ECO:0000256" key="2">
    <source>
        <dbReference type="ARBA" id="ARBA00022574"/>
    </source>
</evidence>
<comment type="subcellular location">
    <subcellularLocation>
        <location evidence="1">Nucleus</location>
    </subcellularLocation>
</comment>
<proteinExistence type="predicted"/>
<sequence>MQGTNVGPQLEIPMGSNVRQMEELVNELLQNGKNRVPYSLFIGETEVTTSLKATVEELVSVCNCAVCLRDVADFLGGGAEIVDGDGVDHHVPATGGVPRASGDALQ</sequence>
<organism evidence="5 6">
    <name type="scientific">Phytophthora lilii</name>
    <dbReference type="NCBI Taxonomy" id="2077276"/>
    <lineage>
        <taxon>Eukaryota</taxon>
        <taxon>Sar</taxon>
        <taxon>Stramenopiles</taxon>
        <taxon>Oomycota</taxon>
        <taxon>Peronosporomycetes</taxon>
        <taxon>Peronosporales</taxon>
        <taxon>Peronosporaceae</taxon>
        <taxon>Phytophthora</taxon>
    </lineage>
</organism>